<dbReference type="InterPro" id="IPR043128">
    <property type="entry name" value="Rev_trsase/Diguanyl_cyclase"/>
</dbReference>
<evidence type="ECO:0000313" key="4">
    <source>
        <dbReference type="EMBL" id="MBD7961901.1"/>
    </source>
</evidence>
<evidence type="ECO:0000256" key="1">
    <source>
        <dbReference type="ARBA" id="ARBA00012528"/>
    </source>
</evidence>
<dbReference type="Gene3D" id="3.30.450.20">
    <property type="entry name" value="PAS domain"/>
    <property type="match status" value="1"/>
</dbReference>
<dbReference type="PANTHER" id="PTHR45138:SF9">
    <property type="entry name" value="DIGUANYLATE CYCLASE DGCM-RELATED"/>
    <property type="match status" value="1"/>
</dbReference>
<sequence>MLSILTGLIVVVSAFYAAHSVQRQQLVKASLGNNYVYADKLAKTTDDFLNSAQQQLMFSAAVLAENLDKKNILEAEVDRVRLQTDTFNSVLIVDVSTEVLATSPEALQITGLKLSTQGVLESIAKKAPVISDPYISTVGNLLVFISHPIFSSKGDYQGFIAGTIYLKQASALHRLLGEHYHKDGSYIYVVDKNKRLLYHPNQARLGSVVEYNAVINRVVQGQEGESVVLNSEGIEMIAGFAISKKAEWGIIAQRPMSAALVPLETLMQQVIYKTLPAVILCFIFILWSAKKISTPLKMLADSAHKMNEDETEKNIQSVKSWYFESQELKKALLLGVGLLHNNIKKLREDLHKDPLTGLGNRRNLDATIQEFKNLEIKFSIITIDIDYFKKINDTYGHDVGDKVIKNLANILANVCRLNDVPCRIGGEEFLILLPNTRKEDAAKIAERLRVNVEQAEMPMVGKITISLGISSYPDDSVDVISVLKYGDEMLYKAKHNGRNRVEVFDV</sequence>
<dbReference type="InterPro" id="IPR000160">
    <property type="entry name" value="GGDEF_dom"/>
</dbReference>
<gene>
    <name evidence="4" type="ORF">H9646_15615</name>
</gene>
<dbReference type="EMBL" id="JACSQK010000008">
    <property type="protein sequence ID" value="MBD7961901.1"/>
    <property type="molecule type" value="Genomic_DNA"/>
</dbReference>
<dbReference type="PANTHER" id="PTHR45138">
    <property type="entry name" value="REGULATORY COMPONENTS OF SENSORY TRANSDUCTION SYSTEM"/>
    <property type="match status" value="1"/>
</dbReference>
<dbReference type="SUPFAM" id="SSF55073">
    <property type="entry name" value="Nucleotide cyclase"/>
    <property type="match status" value="1"/>
</dbReference>
<reference evidence="4 5" key="1">
    <citation type="submission" date="2020-08" db="EMBL/GenBank/DDBJ databases">
        <title>A Genomic Blueprint of the Chicken Gut Microbiome.</title>
        <authorList>
            <person name="Gilroy R."/>
            <person name="Ravi A."/>
            <person name="Getino M."/>
            <person name="Pursley I."/>
            <person name="Horton D.L."/>
            <person name="Alikhan N.-F."/>
            <person name="Baker D."/>
            <person name="Gharbi K."/>
            <person name="Hall N."/>
            <person name="Watson M."/>
            <person name="Adriaenssens E.M."/>
            <person name="Foster-Nyarko E."/>
            <person name="Jarju S."/>
            <person name="Secka A."/>
            <person name="Antonio M."/>
            <person name="Oren A."/>
            <person name="Chaudhuri R."/>
            <person name="La Ragione R.M."/>
            <person name="Hildebrand F."/>
            <person name="Pallen M.J."/>
        </authorList>
    </citation>
    <scope>NUCLEOTIDE SEQUENCE [LARGE SCALE GENOMIC DNA]</scope>
    <source>
        <strain evidence="4 5">Sa2CVA6</strain>
    </source>
</reference>
<dbReference type="Proteomes" id="UP000634919">
    <property type="component" value="Unassembled WGS sequence"/>
</dbReference>
<dbReference type="CDD" id="cd18773">
    <property type="entry name" value="PDC1_HK_sensor"/>
    <property type="match status" value="1"/>
</dbReference>
<dbReference type="SMART" id="SM00267">
    <property type="entry name" value="GGDEF"/>
    <property type="match status" value="1"/>
</dbReference>
<evidence type="ECO:0000313" key="5">
    <source>
        <dbReference type="Proteomes" id="UP000634919"/>
    </source>
</evidence>
<proteinExistence type="predicted"/>
<dbReference type="InterPro" id="IPR029151">
    <property type="entry name" value="Sensor-like_sf"/>
</dbReference>
<organism evidence="4 5">
    <name type="scientific">Comamonas avium</name>
    <dbReference type="NCBI Taxonomy" id="2762231"/>
    <lineage>
        <taxon>Bacteria</taxon>
        <taxon>Pseudomonadati</taxon>
        <taxon>Pseudomonadota</taxon>
        <taxon>Betaproteobacteria</taxon>
        <taxon>Burkholderiales</taxon>
        <taxon>Comamonadaceae</taxon>
        <taxon>Comamonas</taxon>
    </lineage>
</organism>
<accession>A0ABR8SEI8</accession>
<evidence type="ECO:0000259" key="3">
    <source>
        <dbReference type="PROSITE" id="PS50887"/>
    </source>
</evidence>
<feature type="domain" description="GGDEF" evidence="3">
    <location>
        <begin position="376"/>
        <end position="506"/>
    </location>
</feature>
<dbReference type="NCBIfam" id="TIGR00254">
    <property type="entry name" value="GGDEF"/>
    <property type="match status" value="1"/>
</dbReference>
<dbReference type="PROSITE" id="PS50887">
    <property type="entry name" value="GGDEF"/>
    <property type="match status" value="1"/>
</dbReference>
<dbReference type="InterPro" id="IPR050469">
    <property type="entry name" value="Diguanylate_Cyclase"/>
</dbReference>
<dbReference type="Gene3D" id="3.30.70.270">
    <property type="match status" value="1"/>
</dbReference>
<dbReference type="InterPro" id="IPR029787">
    <property type="entry name" value="Nucleotide_cyclase"/>
</dbReference>
<dbReference type="CDD" id="cd01949">
    <property type="entry name" value="GGDEF"/>
    <property type="match status" value="1"/>
</dbReference>
<dbReference type="EC" id="2.7.7.65" evidence="1"/>
<protein>
    <recommendedName>
        <fullName evidence="1">diguanylate cyclase</fullName>
        <ecNumber evidence="1">2.7.7.65</ecNumber>
    </recommendedName>
</protein>
<evidence type="ECO:0000256" key="2">
    <source>
        <dbReference type="ARBA" id="ARBA00034247"/>
    </source>
</evidence>
<name>A0ABR8SEI8_9BURK</name>
<dbReference type="Pfam" id="PF00990">
    <property type="entry name" value="GGDEF"/>
    <property type="match status" value="1"/>
</dbReference>
<keyword evidence="5" id="KW-1185">Reference proteome</keyword>
<dbReference type="SUPFAM" id="SSF103190">
    <property type="entry name" value="Sensory domain-like"/>
    <property type="match status" value="1"/>
</dbReference>
<comment type="catalytic activity">
    <reaction evidence="2">
        <text>2 GTP = 3',3'-c-di-GMP + 2 diphosphate</text>
        <dbReference type="Rhea" id="RHEA:24898"/>
        <dbReference type="ChEBI" id="CHEBI:33019"/>
        <dbReference type="ChEBI" id="CHEBI:37565"/>
        <dbReference type="ChEBI" id="CHEBI:58805"/>
        <dbReference type="EC" id="2.7.7.65"/>
    </reaction>
</comment>
<comment type="caution">
    <text evidence="4">The sequence shown here is derived from an EMBL/GenBank/DDBJ whole genome shotgun (WGS) entry which is preliminary data.</text>
</comment>